<evidence type="ECO:0000313" key="1">
    <source>
        <dbReference type="EMBL" id="CAB4139796.1"/>
    </source>
</evidence>
<organism evidence="1">
    <name type="scientific">uncultured Caudovirales phage</name>
    <dbReference type="NCBI Taxonomy" id="2100421"/>
    <lineage>
        <taxon>Viruses</taxon>
        <taxon>Duplodnaviria</taxon>
        <taxon>Heunggongvirae</taxon>
        <taxon>Uroviricota</taxon>
        <taxon>Caudoviricetes</taxon>
        <taxon>Peduoviridae</taxon>
        <taxon>Maltschvirus</taxon>
        <taxon>Maltschvirus maltsch</taxon>
    </lineage>
</organism>
<proteinExistence type="predicted"/>
<dbReference type="EMBL" id="LR796367">
    <property type="protein sequence ID" value="CAB4139796.1"/>
    <property type="molecule type" value="Genomic_DNA"/>
</dbReference>
<gene>
    <name evidence="1" type="ORF">UFOVP353_39</name>
</gene>
<sequence length="87" mass="9949">MTPARLKEIEERYAPYTAHPVNVKSLAQNVKDASELVAEIRRLREVLAWYGDNYNNYKYNVTKHDPAFDCAIHEDDGQRARDAIGGV</sequence>
<name>A0A6J5M3X4_9CAUD</name>
<reference evidence="1" key="1">
    <citation type="submission" date="2020-04" db="EMBL/GenBank/DDBJ databases">
        <authorList>
            <person name="Chiriac C."/>
            <person name="Salcher M."/>
            <person name="Ghai R."/>
            <person name="Kavagutti S V."/>
        </authorList>
    </citation>
    <scope>NUCLEOTIDE SEQUENCE</scope>
</reference>
<protein>
    <submittedName>
        <fullName evidence="1">Uncharacterized protein</fullName>
    </submittedName>
</protein>
<accession>A0A6J5M3X4</accession>